<dbReference type="CDD" id="cd22231">
    <property type="entry name" value="RHH_NikR_HicB-like"/>
    <property type="match status" value="1"/>
</dbReference>
<sequence length="48" mass="5671">MRMMRVTFMISSNDLERIDKLALQQGLTRSDIIRQAIRDYLLKEASEL</sequence>
<reference evidence="3 4" key="1">
    <citation type="submission" date="2017-03" db="EMBL/GenBank/DDBJ databases">
        <title>Sulfur activation and transportation mechanism of thermophilic Archaea Acidianus manzaensis YN-25.</title>
        <authorList>
            <person name="Ma Y."/>
            <person name="Yang Y."/>
            <person name="Xia J."/>
        </authorList>
    </citation>
    <scope>NUCLEOTIDE SEQUENCE [LARGE SCALE GENOMIC DNA]</scope>
    <source>
        <strain evidence="3 4">YN-25</strain>
    </source>
</reference>
<dbReference type="InterPro" id="IPR010985">
    <property type="entry name" value="Ribbon_hlx_hlx"/>
</dbReference>
<dbReference type="Gene3D" id="1.10.1220.10">
    <property type="entry name" value="Met repressor-like"/>
    <property type="match status" value="1"/>
</dbReference>
<gene>
    <name evidence="2" type="ORF">B6F84_10345</name>
    <name evidence="3" type="ORF">B6F84_10615</name>
</gene>
<evidence type="ECO:0000313" key="4">
    <source>
        <dbReference type="Proteomes" id="UP000193404"/>
    </source>
</evidence>
<dbReference type="GO" id="GO:0006355">
    <property type="term" value="P:regulation of DNA-templated transcription"/>
    <property type="evidence" value="ECO:0007669"/>
    <property type="project" value="InterPro"/>
</dbReference>
<dbReference type="Proteomes" id="UP000193404">
    <property type="component" value="Chromosome"/>
</dbReference>
<dbReference type="EMBL" id="CP020477">
    <property type="protein sequence ID" value="ARM76379.1"/>
    <property type="molecule type" value="Genomic_DNA"/>
</dbReference>
<dbReference type="InterPro" id="IPR002145">
    <property type="entry name" value="CopG"/>
</dbReference>
<dbReference type="SUPFAM" id="SSF47598">
    <property type="entry name" value="Ribbon-helix-helix"/>
    <property type="match status" value="1"/>
</dbReference>
<dbReference type="KEGG" id="aman:B6F84_10615"/>
<dbReference type="AlphaFoldDB" id="A0A1W6K1P6"/>
<proteinExistence type="predicted"/>
<evidence type="ECO:0000259" key="1">
    <source>
        <dbReference type="Pfam" id="PF01402"/>
    </source>
</evidence>
<keyword evidence="4" id="KW-1185">Reference proteome</keyword>
<organism evidence="3 4">
    <name type="scientific">Acidianus manzaensis</name>
    <dbReference type="NCBI Taxonomy" id="282676"/>
    <lineage>
        <taxon>Archaea</taxon>
        <taxon>Thermoproteota</taxon>
        <taxon>Thermoprotei</taxon>
        <taxon>Sulfolobales</taxon>
        <taxon>Sulfolobaceae</taxon>
        <taxon>Acidianus</taxon>
    </lineage>
</organism>
<dbReference type="EMBL" id="CP020477">
    <property type="protein sequence ID" value="ARM76425.1"/>
    <property type="molecule type" value="Genomic_DNA"/>
</dbReference>
<evidence type="ECO:0000313" key="2">
    <source>
        <dbReference type="EMBL" id="ARM76379.1"/>
    </source>
</evidence>
<dbReference type="KEGG" id="aman:B6F84_10345"/>
<dbReference type="InterPro" id="IPR013321">
    <property type="entry name" value="Arc_rbn_hlx_hlx"/>
</dbReference>
<dbReference type="Pfam" id="PF01402">
    <property type="entry name" value="RHH_1"/>
    <property type="match status" value="1"/>
</dbReference>
<feature type="domain" description="Ribbon-helix-helix protein CopG" evidence="1">
    <location>
        <begin position="4"/>
        <end position="44"/>
    </location>
</feature>
<dbReference type="STRING" id="282676.B6F84_10345"/>
<accession>A0A1W6K1P6</accession>
<name>A0A1W6K1P6_9CREN</name>
<evidence type="ECO:0000313" key="3">
    <source>
        <dbReference type="EMBL" id="ARM76425.1"/>
    </source>
</evidence>
<protein>
    <recommendedName>
        <fullName evidence="1">Ribbon-helix-helix protein CopG domain-containing protein</fullName>
    </recommendedName>
</protein>